<dbReference type="Gene3D" id="1.10.287.1490">
    <property type="match status" value="1"/>
</dbReference>
<comment type="subunit">
    <text evidence="7">Homodimer.</text>
</comment>
<evidence type="ECO:0000256" key="1">
    <source>
        <dbReference type="ARBA" id="ARBA00022490"/>
    </source>
</evidence>
<dbReference type="GO" id="GO:0007059">
    <property type="term" value="P:chromosome segregation"/>
    <property type="evidence" value="ECO:0007669"/>
    <property type="project" value="UniProtKB-UniRule"/>
</dbReference>
<dbReference type="InterPro" id="IPR003395">
    <property type="entry name" value="RecF/RecN/SMC_N"/>
</dbReference>
<evidence type="ECO:0000313" key="9">
    <source>
        <dbReference type="EMBL" id="MBB6479128.1"/>
    </source>
</evidence>
<evidence type="ECO:0000256" key="5">
    <source>
        <dbReference type="ARBA" id="ARBA00023067"/>
    </source>
</evidence>
<dbReference type="GO" id="GO:0006260">
    <property type="term" value="P:DNA replication"/>
    <property type="evidence" value="ECO:0007669"/>
    <property type="project" value="UniProtKB-UniRule"/>
</dbReference>
<evidence type="ECO:0000259" key="8">
    <source>
        <dbReference type="Pfam" id="PF02463"/>
    </source>
</evidence>
<evidence type="ECO:0000313" key="10">
    <source>
        <dbReference type="Proteomes" id="UP000587760"/>
    </source>
</evidence>
<comment type="similarity">
    <text evidence="7">Belongs to the SMC family.</text>
</comment>
<dbReference type="GO" id="GO:0016887">
    <property type="term" value="F:ATP hydrolysis activity"/>
    <property type="evidence" value="ECO:0007669"/>
    <property type="project" value="InterPro"/>
</dbReference>
<feature type="coiled-coil region" evidence="7">
    <location>
        <begin position="738"/>
        <end position="775"/>
    </location>
</feature>
<feature type="domain" description="RecF/RecN/SMC N-terminal" evidence="8">
    <location>
        <begin position="2"/>
        <end position="916"/>
    </location>
</feature>
<feature type="coiled-coil region" evidence="7">
    <location>
        <begin position="520"/>
        <end position="687"/>
    </location>
</feature>
<keyword evidence="10" id="KW-1185">Reference proteome</keyword>
<dbReference type="InterPro" id="IPR050308">
    <property type="entry name" value="MukB/SMC"/>
</dbReference>
<evidence type="ECO:0000256" key="2">
    <source>
        <dbReference type="ARBA" id="ARBA00022741"/>
    </source>
</evidence>
<dbReference type="PANTHER" id="PTHR42963:SF1">
    <property type="entry name" value="DUF4476 DOMAIN-CONTAINING PROTEIN"/>
    <property type="match status" value="1"/>
</dbReference>
<dbReference type="GO" id="GO:0003677">
    <property type="term" value="F:DNA binding"/>
    <property type="evidence" value="ECO:0007669"/>
    <property type="project" value="UniProtKB-UniRule"/>
</dbReference>
<evidence type="ECO:0000256" key="3">
    <source>
        <dbReference type="ARBA" id="ARBA00022840"/>
    </source>
</evidence>
<feature type="coiled-coil region" evidence="7">
    <location>
        <begin position="297"/>
        <end position="394"/>
    </location>
</feature>
<dbReference type="HAMAP" id="MF_01894">
    <property type="entry name" value="Smc_prok"/>
    <property type="match status" value="1"/>
</dbReference>
<keyword evidence="5" id="KW-0226">DNA condensation</keyword>
<reference evidence="9 10" key="1">
    <citation type="submission" date="2020-08" db="EMBL/GenBank/DDBJ databases">
        <title>Genomic Encyclopedia of Type Strains, Phase IV (KMG-IV): sequencing the most valuable type-strain genomes for metagenomic binning, comparative biology and taxonomic classification.</title>
        <authorList>
            <person name="Goeker M."/>
        </authorList>
    </citation>
    <scope>NUCLEOTIDE SEQUENCE [LARGE SCALE GENOMIC DNA]</scope>
    <source>
        <strain evidence="9 10">DSM 2461</strain>
    </source>
</reference>
<dbReference type="GO" id="GO:0005737">
    <property type="term" value="C:cytoplasm"/>
    <property type="evidence" value="ECO:0007669"/>
    <property type="project" value="UniProtKB-SubCell"/>
</dbReference>
<dbReference type="PANTHER" id="PTHR42963">
    <property type="entry name" value="CHROMOSOME PARTITION PROTEIN MUKB"/>
    <property type="match status" value="1"/>
</dbReference>
<dbReference type="Gene3D" id="3.40.50.300">
    <property type="entry name" value="P-loop containing nucleotide triphosphate hydrolases"/>
    <property type="match status" value="2"/>
</dbReference>
<dbReference type="Proteomes" id="UP000587760">
    <property type="component" value="Unassembled WGS sequence"/>
</dbReference>
<keyword evidence="3 7" id="KW-0067">ATP-binding</keyword>
<comment type="caution">
    <text evidence="9">The sequence shown here is derived from an EMBL/GenBank/DDBJ whole genome shotgun (WGS) entry which is preliminary data.</text>
</comment>
<dbReference type="InterPro" id="IPR011890">
    <property type="entry name" value="SMC_prok"/>
</dbReference>
<comment type="domain">
    <text evidence="7">Contains large globular domains required for ATP hydrolysis at each terminus and a third globular domain forming a flexible hinge near the middle of the molecule. These domains are separated by coiled-coil structures.</text>
</comment>
<dbReference type="SUPFAM" id="SSF57997">
    <property type="entry name" value="Tropomyosin"/>
    <property type="match status" value="2"/>
</dbReference>
<keyword evidence="4 7" id="KW-0175">Coiled coil</keyword>
<dbReference type="GO" id="GO:0005524">
    <property type="term" value="F:ATP binding"/>
    <property type="evidence" value="ECO:0007669"/>
    <property type="project" value="UniProtKB-UniRule"/>
</dbReference>
<dbReference type="SUPFAM" id="SSF52540">
    <property type="entry name" value="P-loop containing nucleoside triphosphate hydrolases"/>
    <property type="match status" value="1"/>
</dbReference>
<evidence type="ECO:0000256" key="4">
    <source>
        <dbReference type="ARBA" id="ARBA00023054"/>
    </source>
</evidence>
<dbReference type="Gene3D" id="1.20.5.170">
    <property type="match status" value="1"/>
</dbReference>
<dbReference type="GO" id="GO:0030261">
    <property type="term" value="P:chromosome condensation"/>
    <property type="evidence" value="ECO:0007669"/>
    <property type="project" value="UniProtKB-KW"/>
</dbReference>
<evidence type="ECO:0000256" key="6">
    <source>
        <dbReference type="ARBA" id="ARBA00023125"/>
    </source>
</evidence>
<dbReference type="Pfam" id="PF02463">
    <property type="entry name" value="SMC_N"/>
    <property type="match status" value="1"/>
</dbReference>
<keyword evidence="2 7" id="KW-0547">Nucleotide-binding</keyword>
<dbReference type="InterPro" id="IPR024704">
    <property type="entry name" value="SMC"/>
</dbReference>
<evidence type="ECO:0000256" key="7">
    <source>
        <dbReference type="HAMAP-Rule" id="MF_01894"/>
    </source>
</evidence>
<keyword evidence="6 7" id="KW-0238">DNA-binding</keyword>
<feature type="binding site" evidence="7">
    <location>
        <begin position="32"/>
        <end position="39"/>
    </location>
    <ligand>
        <name>ATP</name>
        <dbReference type="ChEBI" id="CHEBI:30616"/>
    </ligand>
</feature>
<accession>A0A841R8S3</accession>
<keyword evidence="1 7" id="KW-0963">Cytoplasm</keyword>
<dbReference type="InterPro" id="IPR027417">
    <property type="entry name" value="P-loop_NTPase"/>
</dbReference>
<proteinExistence type="inferred from homology"/>
<organism evidence="9 10">
    <name type="scientific">Spirochaeta isovalerica</name>
    <dbReference type="NCBI Taxonomy" id="150"/>
    <lineage>
        <taxon>Bacteria</taxon>
        <taxon>Pseudomonadati</taxon>
        <taxon>Spirochaetota</taxon>
        <taxon>Spirochaetia</taxon>
        <taxon>Spirochaetales</taxon>
        <taxon>Spirochaetaceae</taxon>
        <taxon>Spirochaeta</taxon>
    </lineage>
</organism>
<name>A0A841R8S3_9SPIO</name>
<dbReference type="AlphaFoldDB" id="A0A841R8S3"/>
<comment type="function">
    <text evidence="7">Required for chromosome condensation and partitioning.</text>
</comment>
<dbReference type="GO" id="GO:0007062">
    <property type="term" value="P:sister chromatid cohesion"/>
    <property type="evidence" value="ECO:0007669"/>
    <property type="project" value="InterPro"/>
</dbReference>
<gene>
    <name evidence="7" type="primary">smc</name>
    <name evidence="9" type="ORF">HNR50_000761</name>
</gene>
<protein>
    <recommendedName>
        <fullName evidence="7">Chromosome partition protein Smc</fullName>
    </recommendedName>
</protein>
<sequence>MFLKSVEIMGFKSFADRTRIEFSEGISALLGPNGCGKSNVVDSVKWVLGEQSTKNMRAEKMEDVIFNGTETRKALNVAEVTLTIANEEGILDLDVPEVSIKRRLFRNGESEYLVNNTPVKLKELRELFFDTGIGKSAYSIMEQGKIDQVLSNKPEERRYLFEEAAGITKFKVRGGEADRKLARTEENMVQVENILREVRRSYDTLKKQSEKTLEYRECKSRIFELEIDLQLLRLSSLNETRTHKTEKLREKKELYTRLSGEIEGINGFLQENQGQVTHMESELVEFQKKLYGMGLEKENHENQIRLFKEQISEVETSISSFKAKEKAINDKIGQIGANREKKVETLKDYNDRLEEITRNISRLEETIAGCDNSIKKNEEEISGLDNESISLESDRDKLGEDLRVLTDDIVSQLDKGLRETGFSRSRRESLEERVREISATSRVQIAGRIQIINDALRVGGGKDLKKMLESCVTLLGDSRDSFAELEKVFKEYTDTNPDFLDEFLAPEGIITRKRDIDNRISAVLEKVKLNRERIKNLQNENKALLQKIDDYKQSLEEQKVSVATIKTQVDAVNDSLKVLEREMEEQQAYLKDNTEELKKEIEKKAVLEGKIADLEEDGRKLEEEKVKTKKALEDLEKGINDKNKKLQGEQVELKKKISRVNAIQEEISRFNIDLAQLETEIQNLYSNFRDKYSRELDEYSARSEKIEEPVSAIKDKLDSVKLRLRSIGQVNLMAPEEFSEVKDRYDFLNGQLEDLKSARDNLIEVTREIKTESEKLFMQAYTAIRKEFHEMFRRLFGGGRAELKLVDPDNILESGIEIYAQPPGKKLENISLLSGGEKSLTGVGLLFATYLIKPSPFCILDEIDAALDEANIQRFVNVLVEFGRTSQFIVITHNKKTVTGASTLLGVTMQESGVSKIISIRLEDEVENENS</sequence>
<comment type="subcellular location">
    <subcellularLocation>
        <location evidence="7">Cytoplasm</location>
    </subcellularLocation>
</comment>
<feature type="coiled-coil region" evidence="7">
    <location>
        <begin position="181"/>
        <end position="208"/>
    </location>
</feature>
<dbReference type="RefSeq" id="WP_184743974.1">
    <property type="nucleotide sequence ID" value="NZ_JACHGJ010000001.1"/>
</dbReference>
<dbReference type="EMBL" id="JACHGJ010000001">
    <property type="protein sequence ID" value="MBB6479128.1"/>
    <property type="molecule type" value="Genomic_DNA"/>
</dbReference>
<dbReference type="PIRSF" id="PIRSF005719">
    <property type="entry name" value="SMC"/>
    <property type="match status" value="1"/>
</dbReference>